<dbReference type="InterPro" id="IPR043129">
    <property type="entry name" value="ATPase_NBD"/>
</dbReference>
<dbReference type="PANTHER" id="PTHR18964:SF173">
    <property type="entry name" value="GLUCOKINASE"/>
    <property type="match status" value="1"/>
</dbReference>
<keyword evidence="4" id="KW-1185">Reference proteome</keyword>
<dbReference type="RefSeq" id="WP_193497193.1">
    <property type="nucleotide sequence ID" value="NZ_CP063169.1"/>
</dbReference>
<dbReference type="EMBL" id="CP063169">
    <property type="protein sequence ID" value="QOR70517.1"/>
    <property type="molecule type" value="Genomic_DNA"/>
</dbReference>
<evidence type="ECO:0000313" key="3">
    <source>
        <dbReference type="EMBL" id="QOR70517.1"/>
    </source>
</evidence>
<name>A0A7M1SU10_9MICO</name>
<evidence type="ECO:0000313" key="4">
    <source>
        <dbReference type="Proteomes" id="UP000593758"/>
    </source>
</evidence>
<sequence>MSRWPAGSQSALREANTALIVDAVKQFGGLTQVELADATGLSAATVSTIVKELTQTGVVDTRPTARSGRRATMVTLARSTGIAAGIVVGHRGLQVLLGDFAHEVLAERTMPLPPDHPMDTVLDRIALLVVDMLEILGTDLTELAGLGVGLPAPVEASTGMISVRGIMRGWDGEHVGNVLAKRLGRPVHVENAANLGALAEATLGAARPYADSLYVRSSFTAGAGIMLGGRLHRGYAGTAGEIGHVQVDPLGQICRCGRRGCLDTVVGADALLASLQVSHGSLTLRDVIARAIDGDPGCSRVVADAGRVVGLVVSGVCQTVNPQIVTVGGELSECGEVFLAPLRETLRDHTLPNHVAPMEVQPALLGTEAEVMGALVHALQSTDVRMQRER</sequence>
<dbReference type="InterPro" id="IPR036390">
    <property type="entry name" value="WH_DNA-bd_sf"/>
</dbReference>
<dbReference type="SUPFAM" id="SSF46785">
    <property type="entry name" value="Winged helix' DNA-binding domain"/>
    <property type="match status" value="1"/>
</dbReference>
<dbReference type="Pfam" id="PF00480">
    <property type="entry name" value="ROK"/>
    <property type="match status" value="1"/>
</dbReference>
<dbReference type="Pfam" id="PF12802">
    <property type="entry name" value="MarR_2"/>
    <property type="match status" value="1"/>
</dbReference>
<protein>
    <submittedName>
        <fullName evidence="3">ROK family transcriptional regulator</fullName>
    </submittedName>
</protein>
<dbReference type="InterPro" id="IPR000600">
    <property type="entry name" value="ROK"/>
</dbReference>
<accession>A0A7M1SU10</accession>
<dbReference type="GO" id="GO:0003700">
    <property type="term" value="F:DNA-binding transcription factor activity"/>
    <property type="evidence" value="ECO:0007669"/>
    <property type="project" value="InterPro"/>
</dbReference>
<dbReference type="Proteomes" id="UP000593758">
    <property type="component" value="Chromosome"/>
</dbReference>
<evidence type="ECO:0000259" key="2">
    <source>
        <dbReference type="Pfam" id="PF12802"/>
    </source>
</evidence>
<dbReference type="SUPFAM" id="SSF53067">
    <property type="entry name" value="Actin-like ATPase domain"/>
    <property type="match status" value="1"/>
</dbReference>
<dbReference type="AlphaFoldDB" id="A0A7M1SU10"/>
<dbReference type="InterPro" id="IPR036388">
    <property type="entry name" value="WH-like_DNA-bd_sf"/>
</dbReference>
<reference evidence="3 4" key="1">
    <citation type="submission" date="2020-10" db="EMBL/GenBank/DDBJ databases">
        <title>Haloactinobacterium sp. RN3S43, a bacterium isolated from saline soil.</title>
        <authorList>
            <person name="Sun J.-Q."/>
        </authorList>
    </citation>
    <scope>NUCLEOTIDE SEQUENCE [LARGE SCALE GENOMIC DNA]</scope>
    <source>
        <strain evidence="3 4">RN3S43</strain>
    </source>
</reference>
<feature type="domain" description="HTH marR-type" evidence="2">
    <location>
        <begin position="18"/>
        <end position="70"/>
    </location>
</feature>
<dbReference type="InterPro" id="IPR000835">
    <property type="entry name" value="HTH_MarR-typ"/>
</dbReference>
<gene>
    <name evidence="3" type="ORF">IM660_18315</name>
</gene>
<organism evidence="3 4">
    <name type="scientific">Ruania alkalisoli</name>
    <dbReference type="NCBI Taxonomy" id="2779775"/>
    <lineage>
        <taxon>Bacteria</taxon>
        <taxon>Bacillati</taxon>
        <taxon>Actinomycetota</taxon>
        <taxon>Actinomycetes</taxon>
        <taxon>Micrococcales</taxon>
        <taxon>Ruaniaceae</taxon>
        <taxon>Ruania</taxon>
    </lineage>
</organism>
<dbReference type="Gene3D" id="3.30.420.40">
    <property type="match status" value="2"/>
</dbReference>
<dbReference type="PANTHER" id="PTHR18964">
    <property type="entry name" value="ROK (REPRESSOR, ORF, KINASE) FAMILY"/>
    <property type="match status" value="1"/>
</dbReference>
<dbReference type="KEGG" id="halt:IM660_18315"/>
<evidence type="ECO:0000256" key="1">
    <source>
        <dbReference type="ARBA" id="ARBA00006479"/>
    </source>
</evidence>
<comment type="similarity">
    <text evidence="1">Belongs to the ROK (NagC/XylR) family.</text>
</comment>
<proteinExistence type="inferred from homology"/>
<dbReference type="Gene3D" id="1.10.10.10">
    <property type="entry name" value="Winged helix-like DNA-binding domain superfamily/Winged helix DNA-binding domain"/>
    <property type="match status" value="1"/>
</dbReference>